<sequence>MLSFPTKTRRFSLSRSCTPSVGRVLGRRRPHRVQSVMAPSRRTPETASIRMPASSTAPQRTHPLNFANTSGGPPQSAAGQTLSEHTSLLPYFTNHAETMTPTAGTTTV</sequence>
<proteinExistence type="predicted"/>
<name>A0A7C8YUM2_OPUST</name>
<accession>A0A7C8YUM2</accession>
<evidence type="ECO:0000313" key="2">
    <source>
        <dbReference type="EMBL" id="MBA4626535.1"/>
    </source>
</evidence>
<dbReference type="EMBL" id="GISG01056943">
    <property type="protein sequence ID" value="MBA4626535.1"/>
    <property type="molecule type" value="Transcribed_RNA"/>
</dbReference>
<feature type="compositionally biased region" description="Low complexity" evidence="1">
    <location>
        <begin position="98"/>
        <end position="108"/>
    </location>
</feature>
<reference evidence="2" key="2">
    <citation type="submission" date="2020-07" db="EMBL/GenBank/DDBJ databases">
        <authorList>
            <person name="Vera ALvarez R."/>
            <person name="Arias-Moreno D.M."/>
            <person name="Jimenez-Jacinto V."/>
            <person name="Jimenez-Bremont J.F."/>
            <person name="Swaminathan K."/>
            <person name="Moose S.P."/>
            <person name="Guerrero-Gonzalez M.L."/>
            <person name="Marino-Ramirez L."/>
            <person name="Landsman D."/>
            <person name="Rodriguez-Kessler M."/>
            <person name="Delgado-Sanchez P."/>
        </authorList>
    </citation>
    <scope>NUCLEOTIDE SEQUENCE</scope>
    <source>
        <tissue evidence="2">Cladode</tissue>
    </source>
</reference>
<evidence type="ECO:0000256" key="1">
    <source>
        <dbReference type="SAM" id="MobiDB-lite"/>
    </source>
</evidence>
<dbReference type="AlphaFoldDB" id="A0A7C8YUM2"/>
<feature type="compositionally biased region" description="Polar residues" evidence="1">
    <location>
        <begin position="66"/>
        <end position="86"/>
    </location>
</feature>
<protein>
    <submittedName>
        <fullName evidence="2">Uncharacterized protein</fullName>
    </submittedName>
</protein>
<feature type="region of interest" description="Disordered" evidence="1">
    <location>
        <begin position="30"/>
        <end position="108"/>
    </location>
</feature>
<organism evidence="2">
    <name type="scientific">Opuntia streptacantha</name>
    <name type="common">Prickly pear cactus</name>
    <name type="synonym">Opuntia cardona</name>
    <dbReference type="NCBI Taxonomy" id="393608"/>
    <lineage>
        <taxon>Eukaryota</taxon>
        <taxon>Viridiplantae</taxon>
        <taxon>Streptophyta</taxon>
        <taxon>Embryophyta</taxon>
        <taxon>Tracheophyta</taxon>
        <taxon>Spermatophyta</taxon>
        <taxon>Magnoliopsida</taxon>
        <taxon>eudicotyledons</taxon>
        <taxon>Gunneridae</taxon>
        <taxon>Pentapetalae</taxon>
        <taxon>Caryophyllales</taxon>
        <taxon>Cactineae</taxon>
        <taxon>Cactaceae</taxon>
        <taxon>Opuntioideae</taxon>
        <taxon>Opuntia</taxon>
    </lineage>
</organism>
<reference evidence="2" key="1">
    <citation type="journal article" date="2013" name="J. Plant Res.">
        <title>Effect of fungi and light on seed germination of three Opuntia species from semiarid lands of central Mexico.</title>
        <authorList>
            <person name="Delgado-Sanchez P."/>
            <person name="Jimenez-Bremont J.F."/>
            <person name="Guerrero-Gonzalez Mde L."/>
            <person name="Flores J."/>
        </authorList>
    </citation>
    <scope>NUCLEOTIDE SEQUENCE</scope>
    <source>
        <tissue evidence="2">Cladode</tissue>
    </source>
</reference>